<dbReference type="RefSeq" id="WP_146818611.1">
    <property type="nucleotide sequence ID" value="NZ_BJYD01000033.1"/>
</dbReference>
<feature type="compositionally biased region" description="Basic and acidic residues" evidence="1">
    <location>
        <begin position="114"/>
        <end position="125"/>
    </location>
</feature>
<evidence type="ECO:0000256" key="2">
    <source>
        <dbReference type="SAM" id="SignalP"/>
    </source>
</evidence>
<keyword evidence="4" id="KW-1185">Reference proteome</keyword>
<proteinExistence type="predicted"/>
<evidence type="ECO:0000313" key="3">
    <source>
        <dbReference type="EMBL" id="GEN55262.1"/>
    </source>
</evidence>
<dbReference type="Proteomes" id="UP000321886">
    <property type="component" value="Unassembled WGS sequence"/>
</dbReference>
<protein>
    <submittedName>
        <fullName evidence="3">Uncharacterized protein</fullName>
    </submittedName>
</protein>
<gene>
    <name evidence="3" type="ORF">HFA01_35240</name>
</gene>
<evidence type="ECO:0000256" key="1">
    <source>
        <dbReference type="SAM" id="MobiDB-lite"/>
    </source>
</evidence>
<reference evidence="3 4" key="1">
    <citation type="submission" date="2019-07" db="EMBL/GenBank/DDBJ databases">
        <title>Whole genome shotgun sequence of Halobacillus faecis NBRC 103569.</title>
        <authorList>
            <person name="Hosoyama A."/>
            <person name="Uohara A."/>
            <person name="Ohji S."/>
            <person name="Ichikawa N."/>
        </authorList>
    </citation>
    <scope>NUCLEOTIDE SEQUENCE [LARGE SCALE GENOMIC DNA]</scope>
    <source>
        <strain evidence="3 4">NBRC 103569</strain>
    </source>
</reference>
<feature type="chain" id="PRO_5021903600" evidence="2">
    <location>
        <begin position="26"/>
        <end position="219"/>
    </location>
</feature>
<name>A0A511WZ33_9BACI</name>
<feature type="compositionally biased region" description="Basic and acidic residues" evidence="1">
    <location>
        <begin position="153"/>
        <end position="199"/>
    </location>
</feature>
<feature type="region of interest" description="Disordered" evidence="1">
    <location>
        <begin position="24"/>
        <end position="219"/>
    </location>
</feature>
<dbReference type="AlphaFoldDB" id="A0A511WZ33"/>
<feature type="compositionally biased region" description="Polar residues" evidence="1">
    <location>
        <begin position="24"/>
        <end position="33"/>
    </location>
</feature>
<sequence length="219" mass="24203">MLGRVILSLVACLSFLIGLPEQVGANQSNSDGKQASIPDENLNKGKKNEQSPTGEKLQNSSSEVVSEQGIKEDSPQTTRASDRSKEVKSKDHRKTKTNKNADRSMKKGNSQAGKNREFKRNDFKGKSSGPPISSPQKHKKPKTHVHNKKVKEKMKQEEHKSSVVDSSELDKISVKGTSSKENEKALDNRKTDVKRDHSVKNILLDLPAPVEDPTGKKPM</sequence>
<evidence type="ECO:0000313" key="4">
    <source>
        <dbReference type="Proteomes" id="UP000321886"/>
    </source>
</evidence>
<feature type="signal peptide" evidence="2">
    <location>
        <begin position="1"/>
        <end position="25"/>
    </location>
</feature>
<feature type="compositionally biased region" description="Low complexity" evidence="1">
    <location>
        <begin position="126"/>
        <end position="135"/>
    </location>
</feature>
<feature type="compositionally biased region" description="Basic residues" evidence="1">
    <location>
        <begin position="136"/>
        <end position="152"/>
    </location>
</feature>
<organism evidence="3 4">
    <name type="scientific">Halobacillus faecis</name>
    <dbReference type="NCBI Taxonomy" id="360184"/>
    <lineage>
        <taxon>Bacteria</taxon>
        <taxon>Bacillati</taxon>
        <taxon>Bacillota</taxon>
        <taxon>Bacilli</taxon>
        <taxon>Bacillales</taxon>
        <taxon>Bacillaceae</taxon>
        <taxon>Halobacillus</taxon>
    </lineage>
</organism>
<feature type="compositionally biased region" description="Polar residues" evidence="1">
    <location>
        <begin position="50"/>
        <end position="65"/>
    </location>
</feature>
<feature type="compositionally biased region" description="Basic and acidic residues" evidence="1">
    <location>
        <begin position="69"/>
        <end position="89"/>
    </location>
</feature>
<dbReference type="EMBL" id="BJYD01000033">
    <property type="protein sequence ID" value="GEN55262.1"/>
    <property type="molecule type" value="Genomic_DNA"/>
</dbReference>
<accession>A0A511WZ33</accession>
<keyword evidence="2" id="KW-0732">Signal</keyword>
<comment type="caution">
    <text evidence="3">The sequence shown here is derived from an EMBL/GenBank/DDBJ whole genome shotgun (WGS) entry which is preliminary data.</text>
</comment>